<dbReference type="EMBL" id="DXEV01000029">
    <property type="protein sequence ID" value="HIX56102.1"/>
    <property type="molecule type" value="Genomic_DNA"/>
</dbReference>
<dbReference type="GO" id="GO:0003824">
    <property type="term" value="F:catalytic activity"/>
    <property type="evidence" value="ECO:0007669"/>
    <property type="project" value="UniProtKB-ARBA"/>
</dbReference>
<dbReference type="Pfam" id="PF13378">
    <property type="entry name" value="MR_MLE_C"/>
    <property type="match status" value="1"/>
</dbReference>
<dbReference type="SUPFAM" id="SSF54826">
    <property type="entry name" value="Enolase N-terminal domain-like"/>
    <property type="match status" value="1"/>
</dbReference>
<dbReference type="InterPro" id="IPR029017">
    <property type="entry name" value="Enolase-like_N"/>
</dbReference>
<evidence type="ECO:0000313" key="4">
    <source>
        <dbReference type="Proteomes" id="UP000886829"/>
    </source>
</evidence>
<evidence type="ECO:0000259" key="2">
    <source>
        <dbReference type="SMART" id="SM00922"/>
    </source>
</evidence>
<dbReference type="SFLD" id="SFLDS00001">
    <property type="entry name" value="Enolase"/>
    <property type="match status" value="1"/>
</dbReference>
<dbReference type="AlphaFoldDB" id="A0A9D1WD40"/>
<dbReference type="SFLD" id="SFLDF00009">
    <property type="entry name" value="o-succinylbenzoate_synthase"/>
    <property type="match status" value="1"/>
</dbReference>
<gene>
    <name evidence="3" type="ORF">H9850_01365</name>
</gene>
<organism evidence="3 4">
    <name type="scientific">Candidatus Anaerobiospirillum pullistercoris</name>
    <dbReference type="NCBI Taxonomy" id="2838452"/>
    <lineage>
        <taxon>Bacteria</taxon>
        <taxon>Pseudomonadati</taxon>
        <taxon>Pseudomonadota</taxon>
        <taxon>Gammaproteobacteria</taxon>
        <taxon>Aeromonadales</taxon>
        <taxon>Succinivibrionaceae</taxon>
        <taxon>Anaerobiospirillum</taxon>
    </lineage>
</organism>
<feature type="domain" description="Mandelate racemase/muconate lactonizing enzyme C-terminal" evidence="2">
    <location>
        <begin position="181"/>
        <end position="279"/>
    </location>
</feature>
<sequence>MAVEALIYHYQLHFKEPAMTSRGTYLDHDVWYLVLQELERGYWAVGECAPLPDLSPEYMQYRHSALSGAELSEERVAESYGLLVAQEFAHFLRNWRQLSGDARNLDTQVPIQDLLCDVDPWLSAIRFALETVYQQWSQCVALDQQHHSSERSTSSWELWPNAFSAGSEGITINGLIWMGNFEQMSARITAKLEQGYHCVKLKIGAIDFERELDLLSQIRERFTKEQLELRVDANGAFKPHEAMRKLELLSAFDLHSIEQPIKAGQWSALRELCESSPLPIALDEELIGVKRREDRQRLLDAIYPQYIVLKPTLHGGLCGTLEWIEEAQQRDIGYWLTSALESNVGLNALSQWLAQYEHPLPQGLGTGQLYTNNLPIPLSLKGDQLWLNAMSPSQACDLSNQVRAHLEQQAVLVSRVVLN</sequence>
<evidence type="ECO:0000313" key="3">
    <source>
        <dbReference type="EMBL" id="HIX56102.1"/>
    </source>
</evidence>
<dbReference type="PANTHER" id="PTHR48073">
    <property type="entry name" value="O-SUCCINYLBENZOATE SYNTHASE-RELATED"/>
    <property type="match status" value="1"/>
</dbReference>
<dbReference type="Gene3D" id="3.30.390.10">
    <property type="entry name" value="Enolase-like, N-terminal domain"/>
    <property type="match status" value="1"/>
</dbReference>
<accession>A0A9D1WD40</accession>
<dbReference type="SMART" id="SM00922">
    <property type="entry name" value="MR_MLE"/>
    <property type="match status" value="1"/>
</dbReference>
<comment type="caution">
    <text evidence="3">The sequence shown here is derived from an EMBL/GenBank/DDBJ whole genome shotgun (WGS) entry which is preliminary data.</text>
</comment>
<dbReference type="InterPro" id="IPR018110">
    <property type="entry name" value="Mandel_Rmase/mucon_lact_enz_CS"/>
</dbReference>
<evidence type="ECO:0000256" key="1">
    <source>
        <dbReference type="ARBA" id="ARBA00022723"/>
    </source>
</evidence>
<dbReference type="GO" id="GO:0009063">
    <property type="term" value="P:amino acid catabolic process"/>
    <property type="evidence" value="ECO:0007669"/>
    <property type="project" value="InterPro"/>
</dbReference>
<dbReference type="InterPro" id="IPR029065">
    <property type="entry name" value="Enolase_C-like"/>
</dbReference>
<dbReference type="GO" id="GO:0046872">
    <property type="term" value="F:metal ion binding"/>
    <property type="evidence" value="ECO:0007669"/>
    <property type="project" value="UniProtKB-KW"/>
</dbReference>
<reference evidence="3" key="2">
    <citation type="submission" date="2021-04" db="EMBL/GenBank/DDBJ databases">
        <authorList>
            <person name="Gilroy R."/>
        </authorList>
    </citation>
    <scope>NUCLEOTIDE SEQUENCE</scope>
    <source>
        <strain evidence="3">USASDec5-558</strain>
    </source>
</reference>
<dbReference type="SFLD" id="SFLDG00180">
    <property type="entry name" value="muconate_cycloisomerase"/>
    <property type="match status" value="1"/>
</dbReference>
<dbReference type="Proteomes" id="UP000886829">
    <property type="component" value="Unassembled WGS sequence"/>
</dbReference>
<keyword evidence="1" id="KW-0479">Metal-binding</keyword>
<dbReference type="SUPFAM" id="SSF51604">
    <property type="entry name" value="Enolase C-terminal domain-like"/>
    <property type="match status" value="1"/>
</dbReference>
<protein>
    <submittedName>
        <fullName evidence="3">O-succinylbenzoate synthase</fullName>
    </submittedName>
</protein>
<dbReference type="Gene3D" id="3.20.20.120">
    <property type="entry name" value="Enolase-like C-terminal domain"/>
    <property type="match status" value="1"/>
</dbReference>
<proteinExistence type="predicted"/>
<dbReference type="PANTHER" id="PTHR48073:SF2">
    <property type="entry name" value="O-SUCCINYLBENZOATE SYNTHASE"/>
    <property type="match status" value="1"/>
</dbReference>
<dbReference type="InterPro" id="IPR036849">
    <property type="entry name" value="Enolase-like_C_sf"/>
</dbReference>
<dbReference type="PROSITE" id="PS00909">
    <property type="entry name" value="MR_MLE_2"/>
    <property type="match status" value="1"/>
</dbReference>
<name>A0A9D1WD40_9GAMM</name>
<reference evidence="3" key="1">
    <citation type="journal article" date="2021" name="PeerJ">
        <title>Extensive microbial diversity within the chicken gut microbiome revealed by metagenomics and culture.</title>
        <authorList>
            <person name="Gilroy R."/>
            <person name="Ravi A."/>
            <person name="Getino M."/>
            <person name="Pursley I."/>
            <person name="Horton D.L."/>
            <person name="Alikhan N.F."/>
            <person name="Baker D."/>
            <person name="Gharbi K."/>
            <person name="Hall N."/>
            <person name="Watson M."/>
            <person name="Adriaenssens E.M."/>
            <person name="Foster-Nyarko E."/>
            <person name="Jarju S."/>
            <person name="Secka A."/>
            <person name="Antonio M."/>
            <person name="Oren A."/>
            <person name="Chaudhuri R.R."/>
            <person name="La Ragione R."/>
            <person name="Hildebrand F."/>
            <person name="Pallen M.J."/>
        </authorList>
    </citation>
    <scope>NUCLEOTIDE SEQUENCE</scope>
    <source>
        <strain evidence="3">USASDec5-558</strain>
    </source>
</reference>
<dbReference type="CDD" id="cd03320">
    <property type="entry name" value="OSBS"/>
    <property type="match status" value="1"/>
</dbReference>
<dbReference type="InterPro" id="IPR013342">
    <property type="entry name" value="Mandelate_racemase_C"/>
</dbReference>